<proteinExistence type="inferred from homology"/>
<protein>
    <submittedName>
        <fullName evidence="2">Unannotated protein</fullName>
    </submittedName>
</protein>
<dbReference type="Gene3D" id="3.40.1620.10">
    <property type="entry name" value="YefM-like domain"/>
    <property type="match status" value="1"/>
</dbReference>
<dbReference type="Pfam" id="PF02604">
    <property type="entry name" value="PhdYeFM_antitox"/>
    <property type="match status" value="1"/>
</dbReference>
<name>A0A6J7PHR0_9ZZZZ</name>
<gene>
    <name evidence="2" type="ORF">UFOPK3914_02211</name>
</gene>
<comment type="similarity">
    <text evidence="1">Belongs to the phD/YefM antitoxin family.</text>
</comment>
<dbReference type="AlphaFoldDB" id="A0A6J7PHR0"/>
<evidence type="ECO:0000313" key="2">
    <source>
        <dbReference type="EMBL" id="CAB5002262.1"/>
    </source>
</evidence>
<dbReference type="InterPro" id="IPR036165">
    <property type="entry name" value="YefM-like_sf"/>
</dbReference>
<accession>A0A6J7PHR0</accession>
<evidence type="ECO:0000256" key="1">
    <source>
        <dbReference type="ARBA" id="ARBA00009981"/>
    </source>
</evidence>
<organism evidence="2">
    <name type="scientific">freshwater metagenome</name>
    <dbReference type="NCBI Taxonomy" id="449393"/>
    <lineage>
        <taxon>unclassified sequences</taxon>
        <taxon>metagenomes</taxon>
        <taxon>ecological metagenomes</taxon>
    </lineage>
</organism>
<dbReference type="SUPFAM" id="SSF143120">
    <property type="entry name" value="YefM-like"/>
    <property type="match status" value="1"/>
</dbReference>
<dbReference type="InterPro" id="IPR006442">
    <property type="entry name" value="Antitoxin_Phd/YefM"/>
</dbReference>
<dbReference type="EMBL" id="CAFBOG010000332">
    <property type="protein sequence ID" value="CAB5002262.1"/>
    <property type="molecule type" value="Genomic_DNA"/>
</dbReference>
<dbReference type="PANTHER" id="PTHR35377">
    <property type="entry name" value="ANTITOXIN VAPB49-RELATED-RELATED"/>
    <property type="match status" value="1"/>
</dbReference>
<sequence>MYKSVRLCATVYNFRMSTMSVSEARAALPEILDRVIAGEEITITRHGREVAVLVRPDAIRVRRADQALAEAERLRMLLDRGRNASLADAPSVSVERAEELVANLAAGRSSR</sequence>
<dbReference type="NCBIfam" id="TIGR01552">
    <property type="entry name" value="phd_fam"/>
    <property type="match status" value="1"/>
</dbReference>
<reference evidence="2" key="1">
    <citation type="submission" date="2020-05" db="EMBL/GenBank/DDBJ databases">
        <authorList>
            <person name="Chiriac C."/>
            <person name="Salcher M."/>
            <person name="Ghai R."/>
            <person name="Kavagutti S V."/>
        </authorList>
    </citation>
    <scope>NUCLEOTIDE SEQUENCE</scope>
</reference>
<dbReference type="InterPro" id="IPR051416">
    <property type="entry name" value="phD-YefM_TA_antitoxins"/>
</dbReference>
<dbReference type="PANTHER" id="PTHR35377:SF8">
    <property type="entry name" value="ANTITOXIN VAPB22"/>
    <property type="match status" value="1"/>
</dbReference>